<dbReference type="GO" id="GO:0031965">
    <property type="term" value="C:nuclear membrane"/>
    <property type="evidence" value="ECO:0007669"/>
    <property type="project" value="UniProtKB-SubCell"/>
</dbReference>
<dbReference type="InterPro" id="IPR027193">
    <property type="entry name" value="Noc4"/>
</dbReference>
<dbReference type="InterPro" id="IPR016024">
    <property type="entry name" value="ARM-type_fold"/>
</dbReference>
<evidence type="ECO:0000313" key="9">
    <source>
        <dbReference type="Proteomes" id="UP000306584"/>
    </source>
</evidence>
<accession>A0A4S9LXZ2</accession>
<sequence>MFLVEMFEGNLSLGDDAVDVGNGLVEDLLEDLGVLELLVDLGDDGVGELLLLAGLDGTLVADPGVEDGLCLVGEVDLLLELVGLGLELGGFLLLRVGKSYLGNGEKGLGDVNDTAEVLDAGDALLDGIGVVLAGGVEDVLDLVGLVLGPLLVSGATVDGDTGVDGEQTQHDNGLLVDDIELVADGGDRDTGTGGEDGGLAQEVAAGEGVDDALGLLLGGGLVALQARLDGGHGGLVQRGDSGGGTRAGGACWEESTALRTAFAARVLLFRRGEKVPNRVIAKDFISYEAGTTASFYDLAKAVKYGSCQTQDFNMPGLVEKKRKRTDATAVAKPTKSKKVKAASKDDGENDPQAQMLLLEQQILESPSNYPNITSLLKFLKSKDATQKVTAAVALCRVFCRLMAAERMVKQKTMDEEEIEQVDWLKTQYKEYGRQLGRLLASEELQSTSLTLLMRLVKEETSQDGRRAEQAWRTGIFADLVLGLVASPDAAGAREEFMENFVEEHDDVRYFTFYAVANILARSPEGYDRQTLVSNALSLLLLIENAPDSDSQLEDWYGQTPEGRKHALLSLSSHRKTAQEAWLAIFRSAMTKDERKSILHHLTTRIVPWFTKPESLMDFLTDSYDAGGATSLLALSGLFYLIAEKNLDYPAFYTKLYSLLDDTLLHSKHRSRFFRLLETFMSSTHLPSAMVASFIKRLSRLALHAPPAAIVVVIPWVYNMLLRHRTCTFMIHREVRGAAQLKKLEAEGMDDPFSMDQLDPMETNAIDSSLWELETLASHYHPNVATLARIIQEQFTKKNYNMEDFLDHNYQGLIDAELGKEMKKTPIVEFEIPKRIITIEEGGLNDLGGLLQTAVEAL</sequence>
<dbReference type="GO" id="GO:0042254">
    <property type="term" value="P:ribosome biogenesis"/>
    <property type="evidence" value="ECO:0007669"/>
    <property type="project" value="InterPro"/>
</dbReference>
<dbReference type="EMBL" id="QZBD01000035">
    <property type="protein sequence ID" value="THY34887.1"/>
    <property type="molecule type" value="Genomic_DNA"/>
</dbReference>
<reference evidence="8 9" key="1">
    <citation type="submission" date="2018-10" db="EMBL/GenBank/DDBJ databases">
        <title>Fifty Aureobasidium pullulans genomes reveal a recombining polyextremotolerant generalist.</title>
        <authorList>
            <person name="Gostincar C."/>
            <person name="Turk M."/>
            <person name="Zajc J."/>
            <person name="Gunde-Cimerman N."/>
        </authorList>
    </citation>
    <scope>NUCLEOTIDE SEQUENCE [LARGE SCALE GENOMIC DNA]</scope>
    <source>
        <strain evidence="8 9">EXF-6604</strain>
    </source>
</reference>
<dbReference type="InterPro" id="IPR005612">
    <property type="entry name" value="CCAAT-binding_factor"/>
</dbReference>
<evidence type="ECO:0000256" key="3">
    <source>
        <dbReference type="ARBA" id="ARBA00022692"/>
    </source>
</evidence>
<dbReference type="SUPFAM" id="SSF48371">
    <property type="entry name" value="ARM repeat"/>
    <property type="match status" value="1"/>
</dbReference>
<comment type="similarity">
    <text evidence="2">Belongs to the CBF/MAK21 family.</text>
</comment>
<comment type="subcellular location">
    <subcellularLocation>
        <location evidence="1">Nucleus membrane</location>
        <topology evidence="1">Multi-pass membrane protein</topology>
    </subcellularLocation>
</comment>
<dbReference type="AlphaFoldDB" id="A0A4S9LXZ2"/>
<feature type="domain" description="CCAAT-binding factor" evidence="7">
    <location>
        <begin position="630"/>
        <end position="787"/>
    </location>
</feature>
<proteinExistence type="inferred from homology"/>
<evidence type="ECO:0000313" key="8">
    <source>
        <dbReference type="EMBL" id="THY34887.1"/>
    </source>
</evidence>
<evidence type="ECO:0000256" key="5">
    <source>
        <dbReference type="SAM" id="MobiDB-lite"/>
    </source>
</evidence>
<dbReference type="Pfam" id="PF03914">
    <property type="entry name" value="CBF"/>
    <property type="match status" value="1"/>
</dbReference>
<feature type="transmembrane region" description="Helical" evidence="6">
    <location>
        <begin position="700"/>
        <end position="720"/>
    </location>
</feature>
<keyword evidence="6" id="KW-0472">Membrane</keyword>
<evidence type="ECO:0000256" key="6">
    <source>
        <dbReference type="SAM" id="Phobius"/>
    </source>
</evidence>
<evidence type="ECO:0000256" key="1">
    <source>
        <dbReference type="ARBA" id="ARBA00004232"/>
    </source>
</evidence>
<dbReference type="PANTHER" id="PTHR12455">
    <property type="entry name" value="NUCLEOLAR COMPLEX PROTEIN 4"/>
    <property type="match status" value="1"/>
</dbReference>
<dbReference type="Proteomes" id="UP000306584">
    <property type="component" value="Unassembled WGS sequence"/>
</dbReference>
<dbReference type="GO" id="GO:0032040">
    <property type="term" value="C:small-subunit processome"/>
    <property type="evidence" value="ECO:0007669"/>
    <property type="project" value="TreeGrafter"/>
</dbReference>
<dbReference type="PANTHER" id="PTHR12455:SF0">
    <property type="entry name" value="NUCLEOLAR COMPLEX PROTEIN 4 HOMOLOG"/>
    <property type="match status" value="1"/>
</dbReference>
<protein>
    <submittedName>
        <fullName evidence="8">Nucleolar complex protein</fullName>
    </submittedName>
</protein>
<keyword evidence="4 6" id="KW-1133">Transmembrane helix</keyword>
<comment type="caution">
    <text evidence="8">The sequence shown here is derived from an EMBL/GenBank/DDBJ whole genome shotgun (WGS) entry which is preliminary data.</text>
</comment>
<dbReference type="GO" id="GO:0030692">
    <property type="term" value="C:Noc4p-Nop14p complex"/>
    <property type="evidence" value="ECO:0007669"/>
    <property type="project" value="TreeGrafter"/>
</dbReference>
<keyword evidence="3 6" id="KW-0812">Transmembrane</keyword>
<evidence type="ECO:0000256" key="4">
    <source>
        <dbReference type="ARBA" id="ARBA00022989"/>
    </source>
</evidence>
<gene>
    <name evidence="8" type="ORF">D6D01_01817</name>
</gene>
<name>A0A4S9LXZ2_AURPU</name>
<feature type="region of interest" description="Disordered" evidence="5">
    <location>
        <begin position="323"/>
        <end position="349"/>
    </location>
</feature>
<organism evidence="8 9">
    <name type="scientific">Aureobasidium pullulans</name>
    <name type="common">Black yeast</name>
    <name type="synonym">Pullularia pullulans</name>
    <dbReference type="NCBI Taxonomy" id="5580"/>
    <lineage>
        <taxon>Eukaryota</taxon>
        <taxon>Fungi</taxon>
        <taxon>Dikarya</taxon>
        <taxon>Ascomycota</taxon>
        <taxon>Pezizomycotina</taxon>
        <taxon>Dothideomycetes</taxon>
        <taxon>Dothideomycetidae</taxon>
        <taxon>Dothideales</taxon>
        <taxon>Saccotheciaceae</taxon>
        <taxon>Aureobasidium</taxon>
    </lineage>
</organism>
<evidence type="ECO:0000256" key="2">
    <source>
        <dbReference type="ARBA" id="ARBA00007797"/>
    </source>
</evidence>
<evidence type="ECO:0000259" key="7">
    <source>
        <dbReference type="Pfam" id="PF03914"/>
    </source>
</evidence>